<dbReference type="Gene3D" id="3.30.9.10">
    <property type="entry name" value="D-Amino Acid Oxidase, subunit A, domain 2"/>
    <property type="match status" value="1"/>
</dbReference>
<organism evidence="2 3">
    <name type="scientific">Haloplasma contractile SSD-17B</name>
    <dbReference type="NCBI Taxonomy" id="1033810"/>
    <lineage>
        <taxon>Bacteria</taxon>
        <taxon>Bacillati</taxon>
        <taxon>Mycoplasmatota</taxon>
        <taxon>Mollicutes</taxon>
        <taxon>Haloplasmatales</taxon>
        <taxon>Haloplasmataceae</taxon>
        <taxon>Haloplasma</taxon>
    </lineage>
</organism>
<dbReference type="InterPro" id="IPR006076">
    <property type="entry name" value="FAD-dep_OxRdtase"/>
</dbReference>
<name>U2ECG0_9MOLU</name>
<dbReference type="AlphaFoldDB" id="U2ECG0"/>
<dbReference type="RefSeq" id="WP_008824965.1">
    <property type="nucleotide sequence ID" value="NZ_AFNU02000004.1"/>
</dbReference>
<dbReference type="InterPro" id="IPR036188">
    <property type="entry name" value="FAD/NAD-bd_sf"/>
</dbReference>
<dbReference type="Gene3D" id="3.50.50.60">
    <property type="entry name" value="FAD/NAD(P)-binding domain"/>
    <property type="match status" value="1"/>
</dbReference>
<reference evidence="2 3" key="1">
    <citation type="journal article" date="2011" name="J. Bacteriol.">
        <title>Genome sequence of Haloplasma contractile, an unusual contractile bacterium from a deep-sea anoxic brine lake.</title>
        <authorList>
            <person name="Antunes A."/>
            <person name="Alam I."/>
            <person name="El Dorry H."/>
            <person name="Siam R."/>
            <person name="Robertson A."/>
            <person name="Bajic V.B."/>
            <person name="Stingl U."/>
        </authorList>
    </citation>
    <scope>NUCLEOTIDE SEQUENCE [LARGE SCALE GENOMIC DNA]</scope>
    <source>
        <strain evidence="2 3">SSD-17B</strain>
    </source>
</reference>
<sequence length="407" mass="47279">MRKVADQCLWKKDIENNQYTKLEKDIDTEVLIIGGGVTGALTAYTFFEKGIDATLIEKGNIAMDSTLASTSILHYEIDTDLQRLKGFVGEDHAIEAFRRTLDAVYTLDRITDDLDDKCEFVRRPSFYYTNRHEDYEYVFDEYKVRKESGFDVDFLDGNDDHEKYSFSFASGIFSYNSGAEVNPVKLTNELLRHCYKKGMRIYEKTEAIEFNLENKEPMVVTRDGYKIKAKKIILACGYDTLAFVDQSLFNMTRTFVLSTKPVENFEGWFSRSLIRDADTPYTYIRTTVDNRIIIGGEDITVTPNDHDKLYMEDNHELAKHKYKILEKKLEEMFPSIKDKDIEFKFNGLFVETDDGLPYFGEHDDYPNMYFNLGVGSNGLLYGLIGAEELVNYYLNDEPIKPYFQFNR</sequence>
<feature type="domain" description="FAD dependent oxidoreductase" evidence="1">
    <location>
        <begin position="30"/>
        <end position="390"/>
    </location>
</feature>
<keyword evidence="3" id="KW-1185">Reference proteome</keyword>
<dbReference type="EMBL" id="AFNU02000004">
    <property type="protein sequence ID" value="ERJ12456.1"/>
    <property type="molecule type" value="Genomic_DNA"/>
</dbReference>
<dbReference type="eggNOG" id="COG0665">
    <property type="taxonomic scope" value="Bacteria"/>
</dbReference>
<dbReference type="Proteomes" id="UP000005707">
    <property type="component" value="Unassembled WGS sequence"/>
</dbReference>
<dbReference type="GO" id="GO:0005737">
    <property type="term" value="C:cytoplasm"/>
    <property type="evidence" value="ECO:0007669"/>
    <property type="project" value="TreeGrafter"/>
</dbReference>
<reference evidence="2 3" key="2">
    <citation type="journal article" date="2013" name="PLoS ONE">
        <title>INDIGO - INtegrated Data Warehouse of MIcrobial GenOmes with Examples from the Red Sea Extremophiles.</title>
        <authorList>
            <person name="Alam I."/>
            <person name="Antunes A."/>
            <person name="Kamau A.A."/>
            <person name="Ba Alawi W."/>
            <person name="Kalkatawi M."/>
            <person name="Stingl U."/>
            <person name="Bajic V.B."/>
        </authorList>
    </citation>
    <scope>NUCLEOTIDE SEQUENCE [LARGE SCALE GENOMIC DNA]</scope>
    <source>
        <strain evidence="2 3">SSD-17B</strain>
    </source>
</reference>
<accession>U2ECG0</accession>
<proteinExistence type="predicted"/>
<dbReference type="Pfam" id="PF01266">
    <property type="entry name" value="DAO"/>
    <property type="match status" value="1"/>
</dbReference>
<evidence type="ECO:0000313" key="2">
    <source>
        <dbReference type="EMBL" id="ERJ12456.1"/>
    </source>
</evidence>
<dbReference type="PANTHER" id="PTHR13847">
    <property type="entry name" value="SARCOSINE DEHYDROGENASE-RELATED"/>
    <property type="match status" value="1"/>
</dbReference>
<dbReference type="STRING" id="1033810.HLPCO_001442"/>
<dbReference type="SUPFAM" id="SSF51905">
    <property type="entry name" value="FAD/NAD(P)-binding domain"/>
    <property type="match status" value="1"/>
</dbReference>
<evidence type="ECO:0000313" key="3">
    <source>
        <dbReference type="Proteomes" id="UP000005707"/>
    </source>
</evidence>
<protein>
    <submittedName>
        <fullName evidence="2">Heterodisulfide reductase protein</fullName>
    </submittedName>
</protein>
<dbReference type="OrthoDB" id="571248at2"/>
<dbReference type="InParanoid" id="U2ECG0"/>
<comment type="caution">
    <text evidence="2">The sequence shown here is derived from an EMBL/GenBank/DDBJ whole genome shotgun (WGS) entry which is preliminary data.</text>
</comment>
<dbReference type="PANTHER" id="PTHR13847:SF201">
    <property type="entry name" value="PUTATIBE OXIDOREDUCTASE"/>
    <property type="match status" value="1"/>
</dbReference>
<gene>
    <name evidence="2" type="ORF">HLPCO_001442</name>
</gene>
<evidence type="ECO:0000259" key="1">
    <source>
        <dbReference type="Pfam" id="PF01266"/>
    </source>
</evidence>